<organism evidence="2 3">
    <name type="scientific">Rhinolophus ferrumequinum</name>
    <name type="common">Greater horseshoe bat</name>
    <dbReference type="NCBI Taxonomy" id="59479"/>
    <lineage>
        <taxon>Eukaryota</taxon>
        <taxon>Metazoa</taxon>
        <taxon>Chordata</taxon>
        <taxon>Craniata</taxon>
        <taxon>Vertebrata</taxon>
        <taxon>Euteleostomi</taxon>
        <taxon>Mammalia</taxon>
        <taxon>Eutheria</taxon>
        <taxon>Laurasiatheria</taxon>
        <taxon>Chiroptera</taxon>
        <taxon>Yinpterochiroptera</taxon>
        <taxon>Rhinolophoidea</taxon>
        <taxon>Rhinolophidae</taxon>
        <taxon>Rhinolophinae</taxon>
        <taxon>Rhinolophus</taxon>
    </lineage>
</organism>
<sequence length="158" mass="16673">MGGGTRRQWAGEDPGTERPGHQRRHGNRPARGCQTFLARGARGRCRGTVKRNLPIMNSVSGNPHPHPTTTTNNCTFPCRLGLSPQTTQGDSTRSELQPQCSTPNGCSPPPTKGGPQPPISSTNGVTGQPSSKLSPHPTLLILQPPTTDSGIARQDSPA</sequence>
<feature type="compositionally biased region" description="Pro residues" evidence="1">
    <location>
        <begin position="106"/>
        <end position="118"/>
    </location>
</feature>
<evidence type="ECO:0000313" key="3">
    <source>
        <dbReference type="Proteomes" id="UP000585614"/>
    </source>
</evidence>
<evidence type="ECO:0000256" key="1">
    <source>
        <dbReference type="SAM" id="MobiDB-lite"/>
    </source>
</evidence>
<feature type="compositionally biased region" description="Polar residues" evidence="1">
    <location>
        <begin position="83"/>
        <end position="105"/>
    </location>
</feature>
<comment type="caution">
    <text evidence="2">The sequence shown here is derived from an EMBL/GenBank/DDBJ whole genome shotgun (WGS) entry which is preliminary data.</text>
</comment>
<gene>
    <name evidence="2" type="ORF">mRhiFer1_009658</name>
</gene>
<evidence type="ECO:0000313" key="2">
    <source>
        <dbReference type="EMBL" id="KAF6271557.1"/>
    </source>
</evidence>
<dbReference type="EMBL" id="JACAGC010000030">
    <property type="protein sequence ID" value="KAF6271557.1"/>
    <property type="molecule type" value="Genomic_DNA"/>
</dbReference>
<name>A0A7J7R6C2_RHIFE</name>
<feature type="compositionally biased region" description="Polar residues" evidence="1">
    <location>
        <begin position="119"/>
        <end position="133"/>
    </location>
</feature>
<dbReference type="Proteomes" id="UP000585614">
    <property type="component" value="Unassembled WGS sequence"/>
</dbReference>
<proteinExistence type="predicted"/>
<feature type="region of interest" description="Disordered" evidence="1">
    <location>
        <begin position="1"/>
        <end position="34"/>
    </location>
</feature>
<feature type="region of interest" description="Disordered" evidence="1">
    <location>
        <begin position="54"/>
        <end position="158"/>
    </location>
</feature>
<accession>A0A7J7R6C2</accession>
<dbReference type="AlphaFoldDB" id="A0A7J7R6C2"/>
<reference evidence="2 3" key="1">
    <citation type="journal article" date="2020" name="Nature">
        <title>Six reference-quality genomes reveal evolution of bat adaptations.</title>
        <authorList>
            <person name="Jebb D."/>
            <person name="Huang Z."/>
            <person name="Pippel M."/>
            <person name="Hughes G.M."/>
            <person name="Lavrichenko K."/>
            <person name="Devanna P."/>
            <person name="Winkler S."/>
            <person name="Jermiin L.S."/>
            <person name="Skirmuntt E.C."/>
            <person name="Katzourakis A."/>
            <person name="Burkitt-Gray L."/>
            <person name="Ray D.A."/>
            <person name="Sullivan K.A.M."/>
            <person name="Roscito J.G."/>
            <person name="Kirilenko B.M."/>
            <person name="Davalos L.M."/>
            <person name="Corthals A.P."/>
            <person name="Power M.L."/>
            <person name="Jones G."/>
            <person name="Ransome R.D."/>
            <person name="Dechmann D.K.N."/>
            <person name="Locatelli A.G."/>
            <person name="Puechmaille S.J."/>
            <person name="Fedrigo O."/>
            <person name="Jarvis E.D."/>
            <person name="Hiller M."/>
            <person name="Vernes S.C."/>
            <person name="Myers E.W."/>
            <person name="Teeling E.C."/>
        </authorList>
    </citation>
    <scope>NUCLEOTIDE SEQUENCE [LARGE SCALE GENOMIC DNA]</scope>
    <source>
        <strain evidence="2">MRhiFer1</strain>
        <tissue evidence="2">Lung</tissue>
    </source>
</reference>
<protein>
    <submittedName>
        <fullName evidence="2">Uncharacterized protein</fullName>
    </submittedName>
</protein>